<proteinExistence type="predicted"/>
<accession>A0A484QYY3</accession>
<feature type="region of interest" description="Disordered" evidence="1">
    <location>
        <begin position="1"/>
        <end position="61"/>
    </location>
</feature>
<dbReference type="EMBL" id="CAADIE010000005">
    <property type="protein sequence ID" value="VFR37857.1"/>
    <property type="molecule type" value="Genomic_DNA"/>
</dbReference>
<evidence type="ECO:0000256" key="1">
    <source>
        <dbReference type="SAM" id="MobiDB-lite"/>
    </source>
</evidence>
<gene>
    <name evidence="2" type="ORF">ANDA3_0660</name>
    <name evidence="3" type="ORF">BER1_0707</name>
    <name evidence="4" type="ORF">BER2_0706</name>
</gene>
<evidence type="ECO:0000313" key="3">
    <source>
        <dbReference type="EMBL" id="VFR37857.1"/>
    </source>
</evidence>
<evidence type="ECO:0000313" key="4">
    <source>
        <dbReference type="EMBL" id="VFR42926.1"/>
    </source>
</evidence>
<organism evidence="4">
    <name type="scientific">plant metagenome</name>
    <dbReference type="NCBI Taxonomy" id="1297885"/>
    <lineage>
        <taxon>unclassified sequences</taxon>
        <taxon>metagenomes</taxon>
        <taxon>organismal metagenomes</taxon>
    </lineage>
</organism>
<evidence type="ECO:0000313" key="2">
    <source>
        <dbReference type="EMBL" id="VFR32374.1"/>
    </source>
</evidence>
<dbReference type="EMBL" id="CAADIH010000014">
    <property type="protein sequence ID" value="VFR42926.1"/>
    <property type="molecule type" value="Genomic_DNA"/>
</dbReference>
<dbReference type="EMBL" id="CAADIC010000015">
    <property type="protein sequence ID" value="VFR32374.1"/>
    <property type="molecule type" value="Genomic_DNA"/>
</dbReference>
<reference evidence="4" key="1">
    <citation type="submission" date="2019-03" db="EMBL/GenBank/DDBJ databases">
        <authorList>
            <person name="Danneels B."/>
        </authorList>
    </citation>
    <scope>NUCLEOTIDE SEQUENCE</scope>
</reference>
<dbReference type="AlphaFoldDB" id="A0A484QYY3"/>
<protein>
    <submittedName>
        <fullName evidence="4">Uncharacterized protein</fullName>
    </submittedName>
</protein>
<name>A0A484QYY3_9ZZZZ</name>
<sequence length="61" mass="6646">MISLVSFGTTRRPARRRANDTRPSPTMGSILPKPNRRCPGSARKAGTCAWPPRRSPRAAAT</sequence>